<feature type="compositionally biased region" description="Polar residues" evidence="1">
    <location>
        <begin position="116"/>
        <end position="130"/>
    </location>
</feature>
<feature type="region of interest" description="Disordered" evidence="1">
    <location>
        <begin position="106"/>
        <end position="140"/>
    </location>
</feature>
<accession>A0A7H1N4T5</accession>
<organism evidence="2 3">
    <name type="scientific">Defluviicoccus vanus</name>
    <dbReference type="NCBI Taxonomy" id="111831"/>
    <lineage>
        <taxon>Bacteria</taxon>
        <taxon>Pseudomonadati</taxon>
        <taxon>Pseudomonadota</taxon>
        <taxon>Alphaproteobacteria</taxon>
        <taxon>Rhodospirillales</taxon>
        <taxon>Rhodospirillaceae</taxon>
        <taxon>Defluviicoccus</taxon>
    </lineage>
</organism>
<evidence type="ECO:0000313" key="3">
    <source>
        <dbReference type="Proteomes" id="UP000516369"/>
    </source>
</evidence>
<proteinExistence type="predicted"/>
<reference evidence="2 3" key="1">
    <citation type="submission" date="2020-05" db="EMBL/GenBank/DDBJ databases">
        <title>Complete closed genome sequence of Defluviicoccus vanus.</title>
        <authorList>
            <person name="Bessarab I."/>
            <person name="Arumugam K."/>
            <person name="Maszenan A.M."/>
            <person name="Seviour R.J."/>
            <person name="Williams R.B."/>
        </authorList>
    </citation>
    <scope>NUCLEOTIDE SEQUENCE [LARGE SCALE GENOMIC DNA]</scope>
    <source>
        <strain evidence="2 3">Ben 114</strain>
    </source>
</reference>
<keyword evidence="3" id="KW-1185">Reference proteome</keyword>
<gene>
    <name evidence="2" type="ORF">HQ394_17075</name>
</gene>
<sequence>MLIARLIGNRQHRSSPCQLATSKARSRHAIDHALATKLRSGQQTSSRQLRLRRLERKPAHEVARQCLGSEIRVDGHIEMIMGGIKRSTRYNAQALRLQRHLLKRKRPSVTEVDGSCKSNPSGNGRTQNGRDQFGRLLSPVDSPLYLQPSPALTPQSEIGSKCRQIGCSKLEPTIPCVERTITYQSQLQRRTSRESA</sequence>
<evidence type="ECO:0000256" key="1">
    <source>
        <dbReference type="SAM" id="MobiDB-lite"/>
    </source>
</evidence>
<dbReference type="EMBL" id="CP053923">
    <property type="protein sequence ID" value="QNT70721.1"/>
    <property type="molecule type" value="Genomic_DNA"/>
</dbReference>
<dbReference type="KEGG" id="dvn:HQ394_17075"/>
<name>A0A7H1N4T5_9PROT</name>
<protein>
    <submittedName>
        <fullName evidence="2">Uncharacterized protein</fullName>
    </submittedName>
</protein>
<evidence type="ECO:0000313" key="2">
    <source>
        <dbReference type="EMBL" id="QNT70721.1"/>
    </source>
</evidence>
<dbReference type="Proteomes" id="UP000516369">
    <property type="component" value="Chromosome"/>
</dbReference>
<dbReference type="AlphaFoldDB" id="A0A7H1N4T5"/>